<gene>
    <name evidence="2" type="ORF">URODEC1_LOCUS88515</name>
</gene>
<evidence type="ECO:0000313" key="2">
    <source>
        <dbReference type="EMBL" id="CAL5044867.1"/>
    </source>
</evidence>
<proteinExistence type="predicted"/>
<accession>A0ABC9DU67</accession>
<protein>
    <submittedName>
        <fullName evidence="2">Uncharacterized protein</fullName>
    </submittedName>
</protein>
<reference evidence="3" key="1">
    <citation type="submission" date="2024-06" db="EMBL/GenBank/DDBJ databases">
        <authorList>
            <person name="Ryan C."/>
        </authorList>
    </citation>
    <scope>NUCLEOTIDE SEQUENCE [LARGE SCALE GENOMIC DNA]</scope>
</reference>
<dbReference type="Proteomes" id="UP001497457">
    <property type="component" value="Chromosome 34rd"/>
</dbReference>
<reference evidence="2 3" key="2">
    <citation type="submission" date="2024-10" db="EMBL/GenBank/DDBJ databases">
        <authorList>
            <person name="Ryan C."/>
        </authorList>
    </citation>
    <scope>NUCLEOTIDE SEQUENCE [LARGE SCALE GENOMIC DNA]</scope>
</reference>
<feature type="region of interest" description="Disordered" evidence="1">
    <location>
        <begin position="26"/>
        <end position="47"/>
    </location>
</feature>
<dbReference type="AlphaFoldDB" id="A0ABC9DU67"/>
<name>A0ABC9DU67_9POAL</name>
<sequence length="100" mass="10451">MAASAERLVSLLAFCEAPFDGTLDGATSAPSSSLVRGGATASKPSSGYAAASRDEMLMEIAKVLAKPTSQRRGQAQQQQQERAAAVDGLEIFETVVLHLQ</sequence>
<keyword evidence="3" id="KW-1185">Reference proteome</keyword>
<organism evidence="2 3">
    <name type="scientific">Urochloa decumbens</name>
    <dbReference type="NCBI Taxonomy" id="240449"/>
    <lineage>
        <taxon>Eukaryota</taxon>
        <taxon>Viridiplantae</taxon>
        <taxon>Streptophyta</taxon>
        <taxon>Embryophyta</taxon>
        <taxon>Tracheophyta</taxon>
        <taxon>Spermatophyta</taxon>
        <taxon>Magnoliopsida</taxon>
        <taxon>Liliopsida</taxon>
        <taxon>Poales</taxon>
        <taxon>Poaceae</taxon>
        <taxon>PACMAD clade</taxon>
        <taxon>Panicoideae</taxon>
        <taxon>Panicodae</taxon>
        <taxon>Paniceae</taxon>
        <taxon>Melinidinae</taxon>
        <taxon>Urochloa</taxon>
    </lineage>
</organism>
<dbReference type="EMBL" id="OZ075144">
    <property type="protein sequence ID" value="CAL5044867.1"/>
    <property type="molecule type" value="Genomic_DNA"/>
</dbReference>
<evidence type="ECO:0000256" key="1">
    <source>
        <dbReference type="SAM" id="MobiDB-lite"/>
    </source>
</evidence>
<evidence type="ECO:0000313" key="3">
    <source>
        <dbReference type="Proteomes" id="UP001497457"/>
    </source>
</evidence>